<proteinExistence type="inferred from homology"/>
<reference evidence="11" key="1">
    <citation type="journal article" date="2023" name="Nat. Commun.">
        <title>Diploid and tetraploid genomes of Acorus and the evolution of monocots.</title>
        <authorList>
            <person name="Ma L."/>
            <person name="Liu K.W."/>
            <person name="Li Z."/>
            <person name="Hsiao Y.Y."/>
            <person name="Qi Y."/>
            <person name="Fu T."/>
            <person name="Tang G.D."/>
            <person name="Zhang D."/>
            <person name="Sun W.H."/>
            <person name="Liu D.K."/>
            <person name="Li Y."/>
            <person name="Chen G.Z."/>
            <person name="Liu X.D."/>
            <person name="Liao X.Y."/>
            <person name="Jiang Y.T."/>
            <person name="Yu X."/>
            <person name="Hao Y."/>
            <person name="Huang J."/>
            <person name="Zhao X.W."/>
            <person name="Ke S."/>
            <person name="Chen Y.Y."/>
            <person name="Wu W.L."/>
            <person name="Hsu J.L."/>
            <person name="Lin Y.F."/>
            <person name="Huang M.D."/>
            <person name="Li C.Y."/>
            <person name="Huang L."/>
            <person name="Wang Z.W."/>
            <person name="Zhao X."/>
            <person name="Zhong W.Y."/>
            <person name="Peng D.H."/>
            <person name="Ahmad S."/>
            <person name="Lan S."/>
            <person name="Zhang J.S."/>
            <person name="Tsai W.C."/>
            <person name="Van de Peer Y."/>
            <person name="Liu Z.J."/>
        </authorList>
    </citation>
    <scope>NUCLEOTIDE SEQUENCE</scope>
    <source>
        <strain evidence="11">CP</strain>
    </source>
</reference>
<evidence type="ECO:0000313" key="12">
    <source>
        <dbReference type="Proteomes" id="UP001180020"/>
    </source>
</evidence>
<evidence type="ECO:0000256" key="7">
    <source>
        <dbReference type="ARBA" id="ARBA00022801"/>
    </source>
</evidence>
<evidence type="ECO:0000256" key="5">
    <source>
        <dbReference type="ARBA" id="ARBA00022525"/>
    </source>
</evidence>
<dbReference type="InterPro" id="IPR001547">
    <property type="entry name" value="Glyco_hydro_5"/>
</dbReference>
<evidence type="ECO:0000256" key="6">
    <source>
        <dbReference type="ARBA" id="ARBA00022729"/>
    </source>
</evidence>
<dbReference type="EMBL" id="JAUJYO010000004">
    <property type="protein sequence ID" value="KAK1319322.1"/>
    <property type="molecule type" value="Genomic_DNA"/>
</dbReference>
<keyword evidence="12" id="KW-1185">Reference proteome</keyword>
<comment type="subcellular location">
    <subcellularLocation>
        <location evidence="2">Secreted</location>
    </subcellularLocation>
</comment>
<sequence>MYKRQACIGVLVCLALQILFKHGVAAVDENQDFVKVRNTHFEVHGRPFYSNGFNAYWLMNLAADPNQRYLVTRAFQVATNPGMAVVRTWAFSEFGNDHLLRSPGNYNENIFRGLDFVIAEAKRNGVYLILSLVNNFGMNGGEKSRYVQWARDRGQYLDNDDEFFTNEVVRGFYRDHVKTVLTRVNTFTNVAYRDDPTIFAWELMNEPRTPNDLSGKGVQSWVAAMVPYVKSIDSNHLLEIGIEGFYGYSIPDRLQYNPGYQAGTDFIANNQVPGVDFATIHAYPDQWTPGADEQSQANFLNRWLQSHIQDATTILKKPVMMSEFGRSSKFGPYYTGQRDALFSTIYNTFYGCARSGGPCGGSLFWHLLLDGMESFGDGYEVILSRDASTANIILSQARQISGLNGPKAHNFTDGTVSHKSNTTKFMGSTN</sequence>
<evidence type="ECO:0000256" key="3">
    <source>
        <dbReference type="ARBA" id="ARBA00005641"/>
    </source>
</evidence>
<dbReference type="SUPFAM" id="SSF51445">
    <property type="entry name" value="(Trans)glycosidases"/>
    <property type="match status" value="1"/>
</dbReference>
<feature type="chain" id="PRO_5043866285" description="mannan endo-1,4-beta-mannosidase" evidence="9">
    <location>
        <begin position="27"/>
        <end position="430"/>
    </location>
</feature>
<evidence type="ECO:0000256" key="4">
    <source>
        <dbReference type="ARBA" id="ARBA00012706"/>
    </source>
</evidence>
<reference evidence="11" key="2">
    <citation type="submission" date="2023-06" db="EMBL/GenBank/DDBJ databases">
        <authorList>
            <person name="Ma L."/>
            <person name="Liu K.-W."/>
            <person name="Li Z."/>
            <person name="Hsiao Y.-Y."/>
            <person name="Qi Y."/>
            <person name="Fu T."/>
            <person name="Tang G."/>
            <person name="Zhang D."/>
            <person name="Sun W.-H."/>
            <person name="Liu D.-K."/>
            <person name="Li Y."/>
            <person name="Chen G.-Z."/>
            <person name="Liu X.-D."/>
            <person name="Liao X.-Y."/>
            <person name="Jiang Y.-T."/>
            <person name="Yu X."/>
            <person name="Hao Y."/>
            <person name="Huang J."/>
            <person name="Zhao X.-W."/>
            <person name="Ke S."/>
            <person name="Chen Y.-Y."/>
            <person name="Wu W.-L."/>
            <person name="Hsu J.-L."/>
            <person name="Lin Y.-F."/>
            <person name="Huang M.-D."/>
            <person name="Li C.-Y."/>
            <person name="Huang L."/>
            <person name="Wang Z.-W."/>
            <person name="Zhao X."/>
            <person name="Zhong W.-Y."/>
            <person name="Peng D.-H."/>
            <person name="Ahmad S."/>
            <person name="Lan S."/>
            <person name="Zhang J.-S."/>
            <person name="Tsai W.-C."/>
            <person name="Van De Peer Y."/>
            <person name="Liu Z.-J."/>
        </authorList>
    </citation>
    <scope>NUCLEOTIDE SEQUENCE</scope>
    <source>
        <strain evidence="11">CP</strain>
        <tissue evidence="11">Leaves</tissue>
    </source>
</reference>
<evidence type="ECO:0000256" key="9">
    <source>
        <dbReference type="SAM" id="SignalP"/>
    </source>
</evidence>
<comment type="similarity">
    <text evidence="3">Belongs to the glycosyl hydrolase 5 (cellulase A) family.</text>
</comment>
<evidence type="ECO:0000256" key="8">
    <source>
        <dbReference type="ARBA" id="ARBA00023295"/>
    </source>
</evidence>
<keyword evidence="5" id="KW-0964">Secreted</keyword>
<dbReference type="GO" id="GO:0000272">
    <property type="term" value="P:polysaccharide catabolic process"/>
    <property type="evidence" value="ECO:0007669"/>
    <property type="project" value="InterPro"/>
</dbReference>
<dbReference type="PANTHER" id="PTHR31451">
    <property type="match status" value="1"/>
</dbReference>
<feature type="domain" description="Glycoside hydrolase family 5" evidence="10">
    <location>
        <begin position="31"/>
        <end position="366"/>
    </location>
</feature>
<dbReference type="AlphaFoldDB" id="A0AAV9F104"/>
<gene>
    <name evidence="11" type="primary">MAN1</name>
    <name evidence="11" type="ORF">QJS10_CPB04g01177</name>
</gene>
<evidence type="ECO:0000259" key="10">
    <source>
        <dbReference type="Pfam" id="PF26410"/>
    </source>
</evidence>
<organism evidence="11 12">
    <name type="scientific">Acorus calamus</name>
    <name type="common">Sweet flag</name>
    <dbReference type="NCBI Taxonomy" id="4465"/>
    <lineage>
        <taxon>Eukaryota</taxon>
        <taxon>Viridiplantae</taxon>
        <taxon>Streptophyta</taxon>
        <taxon>Embryophyta</taxon>
        <taxon>Tracheophyta</taxon>
        <taxon>Spermatophyta</taxon>
        <taxon>Magnoliopsida</taxon>
        <taxon>Liliopsida</taxon>
        <taxon>Acoraceae</taxon>
        <taxon>Acorus</taxon>
    </lineage>
</organism>
<dbReference type="GO" id="GO:0016985">
    <property type="term" value="F:mannan endo-1,4-beta-mannosidase activity"/>
    <property type="evidence" value="ECO:0007669"/>
    <property type="project" value="UniProtKB-EC"/>
</dbReference>
<dbReference type="Pfam" id="PF26410">
    <property type="entry name" value="GH5_mannosidase"/>
    <property type="match status" value="1"/>
</dbReference>
<comment type="caution">
    <text evidence="11">The sequence shown here is derived from an EMBL/GenBank/DDBJ whole genome shotgun (WGS) entry which is preliminary data.</text>
</comment>
<evidence type="ECO:0000313" key="11">
    <source>
        <dbReference type="EMBL" id="KAK1319322.1"/>
    </source>
</evidence>
<keyword evidence="6 9" id="KW-0732">Signal</keyword>
<dbReference type="Proteomes" id="UP001180020">
    <property type="component" value="Unassembled WGS sequence"/>
</dbReference>
<dbReference type="Gene3D" id="3.20.20.80">
    <property type="entry name" value="Glycosidases"/>
    <property type="match status" value="1"/>
</dbReference>
<dbReference type="PANTHER" id="PTHR31451:SF39">
    <property type="entry name" value="MANNAN ENDO-1,4-BETA-MANNOSIDASE 1"/>
    <property type="match status" value="1"/>
</dbReference>
<accession>A0AAV9F104</accession>
<dbReference type="FunFam" id="3.20.20.80:FF:000012">
    <property type="entry name" value="Mannan endo-1,4-beta-mannosidase 6"/>
    <property type="match status" value="1"/>
</dbReference>
<evidence type="ECO:0000256" key="1">
    <source>
        <dbReference type="ARBA" id="ARBA00001678"/>
    </source>
</evidence>
<dbReference type="GO" id="GO:0005576">
    <property type="term" value="C:extracellular region"/>
    <property type="evidence" value="ECO:0007669"/>
    <property type="project" value="UniProtKB-SubCell"/>
</dbReference>
<dbReference type="EC" id="3.2.1.78" evidence="4"/>
<keyword evidence="7" id="KW-0378">Hydrolase</keyword>
<dbReference type="InterPro" id="IPR017853">
    <property type="entry name" value="GH"/>
</dbReference>
<name>A0AAV9F104_ACOCL</name>
<keyword evidence="8" id="KW-0326">Glycosidase</keyword>
<protein>
    <recommendedName>
        <fullName evidence="4">mannan endo-1,4-beta-mannosidase</fullName>
        <ecNumber evidence="4">3.2.1.78</ecNumber>
    </recommendedName>
</protein>
<dbReference type="InterPro" id="IPR045053">
    <property type="entry name" value="MAN-like"/>
</dbReference>
<evidence type="ECO:0000256" key="2">
    <source>
        <dbReference type="ARBA" id="ARBA00004613"/>
    </source>
</evidence>
<comment type="catalytic activity">
    <reaction evidence="1">
        <text>Random hydrolysis of (1-&gt;4)-beta-D-mannosidic linkages in mannans, galactomannans and glucomannans.</text>
        <dbReference type="EC" id="3.2.1.78"/>
    </reaction>
</comment>
<feature type="signal peptide" evidence="9">
    <location>
        <begin position="1"/>
        <end position="26"/>
    </location>
</feature>